<dbReference type="PATRIC" id="fig|1288963.3.peg.4441"/>
<feature type="chain" id="PRO_5004450924" evidence="2">
    <location>
        <begin position="20"/>
        <end position="307"/>
    </location>
</feature>
<reference evidence="4 5" key="1">
    <citation type="submission" date="2013-02" db="EMBL/GenBank/DDBJ databases">
        <title>A novel strain isolated from Lonar lake, Maharashtra, India.</title>
        <authorList>
            <person name="Singh A."/>
        </authorList>
    </citation>
    <scope>NUCLEOTIDE SEQUENCE [LARGE SCALE GENOMIC DNA]</scope>
    <source>
        <strain evidence="4 5">AK24</strain>
    </source>
</reference>
<keyword evidence="1 4" id="KW-0378">Hydrolase</keyword>
<accession>R7ZMF3</accession>
<name>R7ZMF3_9BACT</name>
<keyword evidence="5" id="KW-1185">Reference proteome</keyword>
<dbReference type="PANTHER" id="PTHR48081">
    <property type="entry name" value="AB HYDROLASE SUPERFAMILY PROTEIN C4A8.06C"/>
    <property type="match status" value="1"/>
</dbReference>
<dbReference type="GO" id="GO:0016798">
    <property type="term" value="F:hydrolase activity, acting on glycosyl bonds"/>
    <property type="evidence" value="ECO:0007669"/>
    <property type="project" value="UniProtKB-KW"/>
</dbReference>
<sequence length="307" mass="33819">MKKLILLLFVSLQMTAVSAQFDPVLVPLYDGDIPYRKASDQQEEVQVSDIMVVRKVQEPTLQVFLPAKRNATGQAVIICPGGGYGVLAYDWEGLDIAKWLNGHGIVGIVLKYRLPSAENQTEPHLVPLSDAQRAMRLVRSRAAEWHIDPGKIGIMGFSAGGHLASSLATHFDGGDPSASDVVEKFSCRPDFAILAYPVISFDPAYTHIGSRNNLIGQQPDSKWVEYFSNEKQVTSETPPSFLFHSQDDTVVPISHSIRFYEALTLHQVPAEMHLYPTGGHGFSLSVTKEGTQKGWMESCVQWLGALP</sequence>
<proteinExistence type="predicted"/>
<keyword evidence="4" id="KW-0326">Glycosidase</keyword>
<dbReference type="InterPro" id="IPR029058">
    <property type="entry name" value="AB_hydrolase_fold"/>
</dbReference>
<dbReference type="SUPFAM" id="SSF53474">
    <property type="entry name" value="alpha/beta-Hydrolases"/>
    <property type="match status" value="1"/>
</dbReference>
<feature type="signal peptide" evidence="2">
    <location>
        <begin position="1"/>
        <end position="19"/>
    </location>
</feature>
<evidence type="ECO:0000313" key="5">
    <source>
        <dbReference type="Proteomes" id="UP000013909"/>
    </source>
</evidence>
<evidence type="ECO:0000256" key="2">
    <source>
        <dbReference type="SAM" id="SignalP"/>
    </source>
</evidence>
<dbReference type="Gene3D" id="3.40.50.1820">
    <property type="entry name" value="alpha/beta hydrolase"/>
    <property type="match status" value="1"/>
</dbReference>
<dbReference type="RefSeq" id="WP_010856565.1">
    <property type="nucleotide sequence ID" value="NZ_AQHR01000110.1"/>
</dbReference>
<feature type="domain" description="BD-FAE-like" evidence="3">
    <location>
        <begin position="61"/>
        <end position="263"/>
    </location>
</feature>
<evidence type="ECO:0000313" key="4">
    <source>
        <dbReference type="EMBL" id="EON75281.1"/>
    </source>
</evidence>
<dbReference type="STRING" id="1232681.ADIS_4452"/>
<keyword evidence="2" id="KW-0732">Signal</keyword>
<organism evidence="4 5">
    <name type="scientific">Lunatimonas lonarensis</name>
    <dbReference type="NCBI Taxonomy" id="1232681"/>
    <lineage>
        <taxon>Bacteria</taxon>
        <taxon>Pseudomonadati</taxon>
        <taxon>Bacteroidota</taxon>
        <taxon>Cytophagia</taxon>
        <taxon>Cytophagales</taxon>
        <taxon>Cyclobacteriaceae</taxon>
    </lineage>
</organism>
<dbReference type="Proteomes" id="UP000013909">
    <property type="component" value="Unassembled WGS sequence"/>
</dbReference>
<dbReference type="OrthoDB" id="9794725at2"/>
<dbReference type="InterPro" id="IPR050300">
    <property type="entry name" value="GDXG_lipolytic_enzyme"/>
</dbReference>
<dbReference type="EMBL" id="AQHR01000110">
    <property type="protein sequence ID" value="EON75281.1"/>
    <property type="molecule type" value="Genomic_DNA"/>
</dbReference>
<dbReference type="InterPro" id="IPR049492">
    <property type="entry name" value="BD-FAE-like_dom"/>
</dbReference>
<evidence type="ECO:0000259" key="3">
    <source>
        <dbReference type="Pfam" id="PF20434"/>
    </source>
</evidence>
<keyword evidence="4" id="KW-0624">Polysaccharide degradation</keyword>
<dbReference type="AlphaFoldDB" id="R7ZMF3"/>
<dbReference type="Pfam" id="PF20434">
    <property type="entry name" value="BD-FAE"/>
    <property type="match status" value="1"/>
</dbReference>
<keyword evidence="4" id="KW-0119">Carbohydrate metabolism</keyword>
<gene>
    <name evidence="4" type="ORF">ADIS_4452</name>
</gene>
<keyword evidence="4" id="KW-0858">Xylan degradation</keyword>
<dbReference type="PANTHER" id="PTHR48081:SF6">
    <property type="entry name" value="PEPTIDASE S9 PROLYL OLIGOPEPTIDASE CATALYTIC DOMAIN-CONTAINING PROTEIN"/>
    <property type="match status" value="1"/>
</dbReference>
<comment type="caution">
    <text evidence="4">The sequence shown here is derived from an EMBL/GenBank/DDBJ whole genome shotgun (WGS) entry which is preliminary data.</text>
</comment>
<dbReference type="GO" id="GO:0045493">
    <property type="term" value="P:xylan catabolic process"/>
    <property type="evidence" value="ECO:0007669"/>
    <property type="project" value="UniProtKB-KW"/>
</dbReference>
<evidence type="ECO:0000256" key="1">
    <source>
        <dbReference type="ARBA" id="ARBA00022801"/>
    </source>
</evidence>
<protein>
    <submittedName>
        <fullName evidence="4">Endo-1,4-beta-xylanase B</fullName>
    </submittedName>
</protein>